<gene>
    <name evidence="1" type="ORF">UFOVP206_18</name>
</gene>
<protein>
    <submittedName>
        <fullName evidence="1">Uncharacterized protein</fullName>
    </submittedName>
</protein>
<reference evidence="1" key="1">
    <citation type="submission" date="2020-05" db="EMBL/GenBank/DDBJ databases">
        <authorList>
            <person name="Chiriac C."/>
            <person name="Salcher M."/>
            <person name="Ghai R."/>
            <person name="Kavagutti S V."/>
        </authorList>
    </citation>
    <scope>NUCLEOTIDE SEQUENCE</scope>
</reference>
<organism evidence="1">
    <name type="scientific">uncultured Caudovirales phage</name>
    <dbReference type="NCBI Taxonomy" id="2100421"/>
    <lineage>
        <taxon>Viruses</taxon>
        <taxon>Duplodnaviria</taxon>
        <taxon>Heunggongvirae</taxon>
        <taxon>Uroviricota</taxon>
        <taxon>Caudoviricetes</taxon>
        <taxon>Peduoviridae</taxon>
        <taxon>Maltschvirus</taxon>
        <taxon>Maltschvirus maltsch</taxon>
    </lineage>
</organism>
<name>A0A6J7WIK6_9CAUD</name>
<dbReference type="EMBL" id="LR798250">
    <property type="protein sequence ID" value="CAB5217781.1"/>
    <property type="molecule type" value="Genomic_DNA"/>
</dbReference>
<proteinExistence type="predicted"/>
<sequence length="89" mass="8980">MSLPNIDKMVASKGVFICNNTTEKTATISAIYVLEDTVFSAIKVGGSDAKSTYIGTAATAVKAGAYITGQGVNFSGVTLTSGSVALILG</sequence>
<evidence type="ECO:0000313" key="1">
    <source>
        <dbReference type="EMBL" id="CAB5217781.1"/>
    </source>
</evidence>
<accession>A0A6J7WIK6</accession>